<dbReference type="Pfam" id="PF20151">
    <property type="entry name" value="DUF6533"/>
    <property type="match status" value="1"/>
</dbReference>
<evidence type="ECO:0000259" key="2">
    <source>
        <dbReference type="Pfam" id="PF20151"/>
    </source>
</evidence>
<dbReference type="AlphaFoldDB" id="A0A4Y7QAW0"/>
<name>A0A4Y7QAW0_9AGAM</name>
<dbReference type="EMBL" id="ML170166">
    <property type="protein sequence ID" value="TDL24506.1"/>
    <property type="molecule type" value="Genomic_DNA"/>
</dbReference>
<accession>A0A4Y7QAW0</accession>
<feature type="transmembrane region" description="Helical" evidence="1">
    <location>
        <begin position="52"/>
        <end position="72"/>
    </location>
</feature>
<feature type="transmembrane region" description="Helical" evidence="1">
    <location>
        <begin position="12"/>
        <end position="31"/>
    </location>
</feature>
<reference evidence="3 4" key="1">
    <citation type="submission" date="2018-06" db="EMBL/GenBank/DDBJ databases">
        <title>A transcriptomic atlas of mushroom development highlights an independent origin of complex multicellularity.</title>
        <authorList>
            <consortium name="DOE Joint Genome Institute"/>
            <person name="Krizsan K."/>
            <person name="Almasi E."/>
            <person name="Merenyi Z."/>
            <person name="Sahu N."/>
            <person name="Viragh M."/>
            <person name="Koszo T."/>
            <person name="Mondo S."/>
            <person name="Kiss B."/>
            <person name="Balint B."/>
            <person name="Kues U."/>
            <person name="Barry K."/>
            <person name="Hegedus J.C."/>
            <person name="Henrissat B."/>
            <person name="Johnson J."/>
            <person name="Lipzen A."/>
            <person name="Ohm R."/>
            <person name="Nagy I."/>
            <person name="Pangilinan J."/>
            <person name="Yan J."/>
            <person name="Xiong Y."/>
            <person name="Grigoriev I.V."/>
            <person name="Hibbett D.S."/>
            <person name="Nagy L.G."/>
        </authorList>
    </citation>
    <scope>NUCLEOTIDE SEQUENCE [LARGE SCALE GENOMIC DNA]</scope>
    <source>
        <strain evidence="3 4">SZMC22713</strain>
    </source>
</reference>
<feature type="domain" description="DUF6533" evidence="2">
    <location>
        <begin position="16"/>
        <end position="60"/>
    </location>
</feature>
<dbReference type="Proteomes" id="UP000294933">
    <property type="component" value="Unassembled WGS sequence"/>
</dbReference>
<evidence type="ECO:0000313" key="4">
    <source>
        <dbReference type="Proteomes" id="UP000294933"/>
    </source>
</evidence>
<dbReference type="VEuPathDB" id="FungiDB:BD410DRAFT_91988"/>
<dbReference type="InterPro" id="IPR045340">
    <property type="entry name" value="DUF6533"/>
</dbReference>
<keyword evidence="1" id="KW-0472">Membrane</keyword>
<evidence type="ECO:0000313" key="3">
    <source>
        <dbReference type="EMBL" id="TDL24506.1"/>
    </source>
</evidence>
<proteinExistence type="predicted"/>
<feature type="transmembrane region" description="Helical" evidence="1">
    <location>
        <begin position="185"/>
        <end position="206"/>
    </location>
</feature>
<gene>
    <name evidence="3" type="ORF">BD410DRAFT_91988</name>
</gene>
<feature type="transmembrane region" description="Helical" evidence="1">
    <location>
        <begin position="145"/>
        <end position="164"/>
    </location>
</feature>
<dbReference type="OrthoDB" id="2745134at2759"/>
<keyword evidence="1" id="KW-1133">Transmembrane helix</keyword>
<protein>
    <recommendedName>
        <fullName evidence="2">DUF6533 domain-containing protein</fullName>
    </recommendedName>
</protein>
<evidence type="ECO:0000256" key="1">
    <source>
        <dbReference type="SAM" id="Phobius"/>
    </source>
</evidence>
<organism evidence="3 4">
    <name type="scientific">Rickenella mellea</name>
    <dbReference type="NCBI Taxonomy" id="50990"/>
    <lineage>
        <taxon>Eukaryota</taxon>
        <taxon>Fungi</taxon>
        <taxon>Dikarya</taxon>
        <taxon>Basidiomycota</taxon>
        <taxon>Agaricomycotina</taxon>
        <taxon>Agaricomycetes</taxon>
        <taxon>Hymenochaetales</taxon>
        <taxon>Rickenellaceae</taxon>
        <taxon>Rickenella</taxon>
    </lineage>
</organism>
<sequence length="297" mass="33952">MSSPESLQRQIYINHYVAIASYTIFYHDYFLTLRREIQYFWRRRHGTATVFFFLNRYVSFFGILPLIISNFFDWSVKMSNISGIPSVLCSGSSTNCWRIDDHSHLCTVQREPENSFVYIWNRCNWCCNSMGCNPSLTNDAGHRLAVAWGGLLLFDTAIFSLTLYKTLEMWRMGDRQLIVVLMRDGLMYYSVLCVANLSNILSFLLAEGQLKGSPTPTANVLSVTLISRLMINLRDPELYNSTGRTTATGTHIGPFGVSTVVDVGTMGGTLLSYDNTRQRETFDDQEPIREIELDERC</sequence>
<keyword evidence="1" id="KW-0812">Transmembrane</keyword>
<keyword evidence="4" id="KW-1185">Reference proteome</keyword>